<dbReference type="GO" id="GO:0016521">
    <property type="term" value="F:pituitary adenylate cyclase activating polypeptide activity"/>
    <property type="evidence" value="ECO:0007669"/>
    <property type="project" value="TreeGrafter"/>
</dbReference>
<evidence type="ECO:0000259" key="6">
    <source>
        <dbReference type="PROSITE" id="PS00260"/>
    </source>
</evidence>
<evidence type="ECO:0000256" key="2">
    <source>
        <dbReference type="ARBA" id="ARBA00008369"/>
    </source>
</evidence>
<dbReference type="InterPro" id="IPR000532">
    <property type="entry name" value="Glucagon_GIP_secretin_VIP"/>
</dbReference>
<dbReference type="GO" id="GO:0043005">
    <property type="term" value="C:neuron projection"/>
    <property type="evidence" value="ECO:0007669"/>
    <property type="project" value="TreeGrafter"/>
</dbReference>
<sequence>MAVSSRRTSLLLLCGIMLRSCVLTSPAAGLQFPKISMRFNLGALKLENSVFDEDGDSLTDWTFDTDQMDIRSSPHLLEDLYALYYSPQKRESSDMEEDSEPLSKRHSDGIFTDSYSRYRKQMAVKKYLAAVLGRRYRQKIRNKGRRFSFL</sequence>
<feature type="region of interest" description="Disordered" evidence="4">
    <location>
        <begin position="88"/>
        <end position="108"/>
    </location>
</feature>
<accession>A0A8C9T3S0</accession>
<reference evidence="7 8" key="1">
    <citation type="submission" date="2019-04" db="EMBL/GenBank/DDBJ databases">
        <authorList>
            <consortium name="Wellcome Sanger Institute Data Sharing"/>
        </authorList>
    </citation>
    <scope>NUCLEOTIDE SEQUENCE [LARGE SCALE GENOMIC DNA]</scope>
</reference>
<gene>
    <name evidence="7" type="primary">ADCYAP1</name>
    <name evidence="7" type="synonym">LOC108937636</name>
</gene>
<proteinExistence type="inferred from homology"/>
<dbReference type="GO" id="GO:0043204">
    <property type="term" value="C:perikaryon"/>
    <property type="evidence" value="ECO:0007669"/>
    <property type="project" value="TreeGrafter"/>
</dbReference>
<dbReference type="GO" id="GO:0051428">
    <property type="term" value="F:peptide hormone receptor binding"/>
    <property type="evidence" value="ECO:0007669"/>
    <property type="project" value="TreeGrafter"/>
</dbReference>
<feature type="signal peptide" evidence="5">
    <location>
        <begin position="1"/>
        <end position="29"/>
    </location>
</feature>
<dbReference type="GO" id="GO:0043010">
    <property type="term" value="P:camera-type eye development"/>
    <property type="evidence" value="ECO:0007669"/>
    <property type="project" value="Ensembl"/>
</dbReference>
<dbReference type="Gene3D" id="6.10.250.590">
    <property type="match status" value="1"/>
</dbReference>
<dbReference type="KEGG" id="sfm:108937636"/>
<dbReference type="GO" id="GO:0007218">
    <property type="term" value="P:neuropeptide signaling pathway"/>
    <property type="evidence" value="ECO:0007669"/>
    <property type="project" value="TreeGrafter"/>
</dbReference>
<dbReference type="GeneTree" id="ENSGT00950000183154"/>
<dbReference type="GO" id="GO:0007189">
    <property type="term" value="P:adenylate cyclase-activating G protein-coupled receptor signaling pathway"/>
    <property type="evidence" value="ECO:0007669"/>
    <property type="project" value="TreeGrafter"/>
</dbReference>
<dbReference type="PROSITE" id="PS00260">
    <property type="entry name" value="GLUCAGON"/>
    <property type="match status" value="1"/>
</dbReference>
<comment type="subcellular location">
    <subcellularLocation>
        <location evidence="1">Secreted</location>
    </subcellularLocation>
</comment>
<evidence type="ECO:0000256" key="3">
    <source>
        <dbReference type="ARBA" id="ARBA00022525"/>
    </source>
</evidence>
<evidence type="ECO:0000256" key="1">
    <source>
        <dbReference type="ARBA" id="ARBA00004613"/>
    </source>
</evidence>
<feature type="chain" id="PRO_5034813259" evidence="5">
    <location>
        <begin position="30"/>
        <end position="150"/>
    </location>
</feature>
<dbReference type="InterPro" id="IPR046963">
    <property type="entry name" value="VIP/GHRH-like"/>
</dbReference>
<dbReference type="PANTHER" id="PTHR11213:SF1">
    <property type="entry name" value="PITUITARY ADENYLATE CYCLASE-ACTIVATING POLYPEPTIDE"/>
    <property type="match status" value="1"/>
</dbReference>
<name>A0A8C9T3S0_SCLFO</name>
<dbReference type="SMART" id="SM00070">
    <property type="entry name" value="GLUCA"/>
    <property type="match status" value="1"/>
</dbReference>
<dbReference type="GO" id="GO:0007420">
    <property type="term" value="P:brain development"/>
    <property type="evidence" value="ECO:0007669"/>
    <property type="project" value="Ensembl"/>
</dbReference>
<evidence type="ECO:0000313" key="7">
    <source>
        <dbReference type="Ensembl" id="ENSSFOP00015044713.1"/>
    </source>
</evidence>
<dbReference type="Ensembl" id="ENSSFOT00015044524.1">
    <property type="protein sequence ID" value="ENSSFOP00015044713.1"/>
    <property type="gene ID" value="ENSSFOG00015029381.1"/>
</dbReference>
<keyword evidence="3" id="KW-0964">Secreted</keyword>
<protein>
    <submittedName>
        <fullName evidence="7">Adenylate cyclase activating polypeptide 1b</fullName>
    </submittedName>
</protein>
<dbReference type="GO" id="GO:0005576">
    <property type="term" value="C:extracellular region"/>
    <property type="evidence" value="ECO:0007669"/>
    <property type="project" value="UniProtKB-SubCell"/>
</dbReference>
<dbReference type="GO" id="GO:0070374">
    <property type="term" value="P:positive regulation of ERK1 and ERK2 cascade"/>
    <property type="evidence" value="ECO:0007669"/>
    <property type="project" value="TreeGrafter"/>
</dbReference>
<keyword evidence="8" id="KW-1185">Reference proteome</keyword>
<dbReference type="GO" id="GO:0031175">
    <property type="term" value="P:neuron projection development"/>
    <property type="evidence" value="ECO:0007669"/>
    <property type="project" value="TreeGrafter"/>
</dbReference>
<dbReference type="AlphaFoldDB" id="A0A8C9T3S0"/>
<reference evidence="7" key="2">
    <citation type="submission" date="2025-08" db="UniProtKB">
        <authorList>
            <consortium name="Ensembl"/>
        </authorList>
    </citation>
    <scope>IDENTIFICATION</scope>
</reference>
<dbReference type="PANTHER" id="PTHR11213">
    <property type="entry name" value="GLUCAGON-FAMILY NEUROPEPTIDE"/>
    <property type="match status" value="1"/>
</dbReference>
<dbReference type="GO" id="GO:0032880">
    <property type="term" value="P:regulation of protein localization"/>
    <property type="evidence" value="ECO:0007669"/>
    <property type="project" value="TreeGrafter"/>
</dbReference>
<dbReference type="GO" id="GO:0005184">
    <property type="term" value="F:neuropeptide hormone activity"/>
    <property type="evidence" value="ECO:0007669"/>
    <property type="project" value="InterPro"/>
</dbReference>
<dbReference type="PRINTS" id="PR00275">
    <property type="entry name" value="GLUCAGON"/>
</dbReference>
<keyword evidence="5" id="KW-0732">Signal</keyword>
<dbReference type="Proteomes" id="UP000694397">
    <property type="component" value="Chromosome 7"/>
</dbReference>
<feature type="domain" description="Glucagon / GIP / secretin / VIP family" evidence="6">
    <location>
        <begin position="106"/>
        <end position="128"/>
    </location>
</feature>
<evidence type="ECO:0000256" key="5">
    <source>
        <dbReference type="SAM" id="SignalP"/>
    </source>
</evidence>
<organism evidence="7 8">
    <name type="scientific">Scleropages formosus</name>
    <name type="common">Asian bonytongue</name>
    <name type="synonym">Osteoglossum formosum</name>
    <dbReference type="NCBI Taxonomy" id="113540"/>
    <lineage>
        <taxon>Eukaryota</taxon>
        <taxon>Metazoa</taxon>
        <taxon>Chordata</taxon>
        <taxon>Craniata</taxon>
        <taxon>Vertebrata</taxon>
        <taxon>Euteleostomi</taxon>
        <taxon>Actinopterygii</taxon>
        <taxon>Neopterygii</taxon>
        <taxon>Teleostei</taxon>
        <taxon>Osteoglossocephala</taxon>
        <taxon>Osteoglossomorpha</taxon>
        <taxon>Osteoglossiformes</taxon>
        <taxon>Osteoglossidae</taxon>
        <taxon>Scleropages</taxon>
    </lineage>
</organism>
<dbReference type="Pfam" id="PF00123">
    <property type="entry name" value="Hormone_2"/>
    <property type="match status" value="1"/>
</dbReference>
<dbReference type="OrthoDB" id="9875627at2759"/>
<reference evidence="7" key="3">
    <citation type="submission" date="2025-09" db="UniProtKB">
        <authorList>
            <consortium name="Ensembl"/>
        </authorList>
    </citation>
    <scope>IDENTIFICATION</scope>
</reference>
<evidence type="ECO:0000256" key="4">
    <source>
        <dbReference type="SAM" id="MobiDB-lite"/>
    </source>
</evidence>
<evidence type="ECO:0000313" key="8">
    <source>
        <dbReference type="Proteomes" id="UP000694397"/>
    </source>
</evidence>
<comment type="similarity">
    <text evidence="2">Belongs to the glucagon family.</text>
</comment>